<dbReference type="PANTHER" id="PTHR22792">
    <property type="entry name" value="LUPUS LA PROTEIN-RELATED"/>
    <property type="match status" value="1"/>
</dbReference>
<feature type="domain" description="HTH La-type RNA-binding" evidence="5">
    <location>
        <begin position="176"/>
        <end position="265"/>
    </location>
</feature>
<evidence type="ECO:0000259" key="5">
    <source>
        <dbReference type="PROSITE" id="PS50961"/>
    </source>
</evidence>
<dbReference type="PROSITE" id="PS50961">
    <property type="entry name" value="HTH_LA"/>
    <property type="match status" value="1"/>
</dbReference>
<organism evidence="6 7">
    <name type="scientific">Panagrellus redivivus</name>
    <name type="common">Microworm</name>
    <dbReference type="NCBI Taxonomy" id="6233"/>
    <lineage>
        <taxon>Eukaryota</taxon>
        <taxon>Metazoa</taxon>
        <taxon>Ecdysozoa</taxon>
        <taxon>Nematoda</taxon>
        <taxon>Chromadorea</taxon>
        <taxon>Rhabditida</taxon>
        <taxon>Tylenchina</taxon>
        <taxon>Panagrolaimomorpha</taxon>
        <taxon>Panagrolaimoidea</taxon>
        <taxon>Panagrolaimidae</taxon>
        <taxon>Panagrellus</taxon>
    </lineage>
</organism>
<feature type="compositionally biased region" description="Basic and acidic residues" evidence="4">
    <location>
        <begin position="597"/>
        <end position="607"/>
    </location>
</feature>
<protein>
    <submittedName>
        <fullName evidence="7">HTH La-type RNA-binding domain-containing protein</fullName>
    </submittedName>
</protein>
<feature type="compositionally biased region" description="Low complexity" evidence="4">
    <location>
        <begin position="765"/>
        <end position="789"/>
    </location>
</feature>
<feature type="compositionally biased region" description="Polar residues" evidence="4">
    <location>
        <begin position="575"/>
        <end position="596"/>
    </location>
</feature>
<reference evidence="6" key="1">
    <citation type="journal article" date="2013" name="Genetics">
        <title>The draft genome and transcriptome of Panagrellus redivivus are shaped by the harsh demands of a free-living lifestyle.</title>
        <authorList>
            <person name="Srinivasan J."/>
            <person name="Dillman A.R."/>
            <person name="Macchietto M.G."/>
            <person name="Heikkinen L."/>
            <person name="Lakso M."/>
            <person name="Fracchia K.M."/>
            <person name="Antoshechkin I."/>
            <person name="Mortazavi A."/>
            <person name="Wong G."/>
            <person name="Sternberg P.W."/>
        </authorList>
    </citation>
    <scope>NUCLEOTIDE SEQUENCE [LARGE SCALE GENOMIC DNA]</scope>
    <source>
        <strain evidence="6">MT8872</strain>
    </source>
</reference>
<reference evidence="7" key="2">
    <citation type="submission" date="2020-10" db="UniProtKB">
        <authorList>
            <consortium name="WormBaseParasite"/>
        </authorList>
    </citation>
    <scope>IDENTIFICATION</scope>
</reference>
<dbReference type="WBParaSite" id="Pan_g21939.t1">
    <property type="protein sequence ID" value="Pan_g21939.t1"/>
    <property type="gene ID" value="Pan_g21939"/>
</dbReference>
<name>A0A7E4ZWR4_PANRE</name>
<keyword evidence="1" id="KW-0597">Phosphoprotein</keyword>
<dbReference type="GO" id="GO:0003730">
    <property type="term" value="F:mRNA 3'-UTR binding"/>
    <property type="evidence" value="ECO:0007669"/>
    <property type="project" value="TreeGrafter"/>
</dbReference>
<dbReference type="InterPro" id="IPR036388">
    <property type="entry name" value="WH-like_DNA-bd_sf"/>
</dbReference>
<dbReference type="InterPro" id="IPR045180">
    <property type="entry name" value="La_dom_prot"/>
</dbReference>
<dbReference type="SUPFAM" id="SSF46785">
    <property type="entry name" value="Winged helix' DNA-binding domain"/>
    <property type="match status" value="1"/>
</dbReference>
<feature type="compositionally biased region" description="Basic and acidic residues" evidence="4">
    <location>
        <begin position="676"/>
        <end position="696"/>
    </location>
</feature>
<evidence type="ECO:0000256" key="4">
    <source>
        <dbReference type="SAM" id="MobiDB-lite"/>
    </source>
</evidence>
<dbReference type="Gene3D" id="1.10.10.10">
    <property type="entry name" value="Winged helix-like DNA-binding domain superfamily/Winged helix DNA-binding domain"/>
    <property type="match status" value="1"/>
</dbReference>
<dbReference type="GO" id="GO:0045727">
    <property type="term" value="P:positive regulation of translation"/>
    <property type="evidence" value="ECO:0007669"/>
    <property type="project" value="TreeGrafter"/>
</dbReference>
<dbReference type="GO" id="GO:0005829">
    <property type="term" value="C:cytosol"/>
    <property type="evidence" value="ECO:0007669"/>
    <property type="project" value="TreeGrafter"/>
</dbReference>
<dbReference type="InterPro" id="IPR036390">
    <property type="entry name" value="WH_DNA-bd_sf"/>
</dbReference>
<dbReference type="InterPro" id="IPR006630">
    <property type="entry name" value="La_HTH"/>
</dbReference>
<dbReference type="CDD" id="cd12430">
    <property type="entry name" value="RRM_LARP4_5_like"/>
    <property type="match status" value="1"/>
</dbReference>
<dbReference type="AlphaFoldDB" id="A0A7E4ZWR4"/>
<evidence type="ECO:0000256" key="2">
    <source>
        <dbReference type="ARBA" id="ARBA00022884"/>
    </source>
</evidence>
<dbReference type="PANTHER" id="PTHR22792:SF131">
    <property type="entry name" value="LA-RELATED PROTEIN LARP4B"/>
    <property type="match status" value="1"/>
</dbReference>
<keyword evidence="6" id="KW-1185">Reference proteome</keyword>
<feature type="compositionally biased region" description="Low complexity" evidence="4">
    <location>
        <begin position="549"/>
        <end position="558"/>
    </location>
</feature>
<feature type="region of interest" description="Disordered" evidence="4">
    <location>
        <begin position="549"/>
        <end position="888"/>
    </location>
</feature>
<dbReference type="SMART" id="SM00715">
    <property type="entry name" value="LA"/>
    <property type="match status" value="1"/>
</dbReference>
<feature type="compositionally biased region" description="Low complexity" evidence="4">
    <location>
        <begin position="659"/>
        <end position="674"/>
    </location>
</feature>
<feature type="compositionally biased region" description="Low complexity" evidence="4">
    <location>
        <begin position="147"/>
        <end position="165"/>
    </location>
</feature>
<feature type="compositionally biased region" description="Basic and acidic residues" evidence="4">
    <location>
        <begin position="33"/>
        <end position="52"/>
    </location>
</feature>
<feature type="region of interest" description="Disordered" evidence="4">
    <location>
        <begin position="33"/>
        <end position="53"/>
    </location>
</feature>
<feature type="compositionally biased region" description="Basic and acidic residues" evidence="4">
    <location>
        <begin position="831"/>
        <end position="847"/>
    </location>
</feature>
<evidence type="ECO:0000256" key="1">
    <source>
        <dbReference type="ARBA" id="ARBA00022553"/>
    </source>
</evidence>
<evidence type="ECO:0000313" key="6">
    <source>
        <dbReference type="Proteomes" id="UP000492821"/>
    </source>
</evidence>
<evidence type="ECO:0000256" key="3">
    <source>
        <dbReference type="PROSITE-ProRule" id="PRU00332"/>
    </source>
</evidence>
<feature type="region of interest" description="Disordered" evidence="4">
    <location>
        <begin position="141"/>
        <end position="165"/>
    </location>
</feature>
<proteinExistence type="predicted"/>
<sequence>MPGSHLCQCQAVASQYAPGHPHLLASAPSLHVNEDHAQERSKLRSPSGDRARSCQPFRRRVRVGSCSFGAMRGFNNTQGSFYHCHEMSDRNWVLKLVNNVDVGPTARTVCKNPAQRLDTGVIPTAYWFTPEAEAQLNAIGEDGRLPSSSTASGSSSGLGADATSSSDATDASAFSHLSPEQLNARLKAQLEYYFSRENLNQDRYLRSQMDADQYVPISTIAAFPKISQLSTDIDFITAVLKESPNIKVDETNSKVRAANRRCTLLLREIPEFTPDREVKAMFTNCPPYTSLTYGLNNSWYVTFATEEATQLAFLHLQNLRKSFNGKQICVRIKSGTAPVMEPDFGRFSPAKSETTGSGSAFTTIKTAKGVITGIPSGSTLVVNPTTKITNALGQELNLEQLMGPFGFTVRAIFQPTVATAPTAPPTDTHTLPELDTAEPSDGKPILGPPSTEIVNSLLSAAAEANETKKRELEHQRLNYKQIMDGMAPAPSLLGGQRVTDQPTINRPPAYRRLVSQESVDIEVAMDLQRQQAAARQQAAVASVAPAPALTPAPVKTVPENAATTSAPRHTPKVYAQSNTHQYGNTNGYNNASTASDNRYHGYSERSGPRTFVNSRAGERSERPDRRSFDSRPTRTDTSHQNYAGRPLTSNAPTSGPRHYSNSTNTSNTTGYSGYRNNDRRPPPTTSEHRPYNDRRQPQQRSYNGPVTSAPSSSWVPAPQHQQPQHTAAPLLQFSEPSPSVVKPPPPQAQPTRVEAVNHIPPPVVTIPVTVAPSLSSPSPSSSGTAALPTLPVITKAPPSSDTASTASSSRRKGNSESSEYNFVDCDFPSLIDKEKNEKPPKPREKAKFSAVVAGRKNDTPEEQQRKKSYASTLKKHSLPTSVPEVASI</sequence>
<keyword evidence="2 3" id="KW-0694">RNA-binding</keyword>
<evidence type="ECO:0000313" key="7">
    <source>
        <dbReference type="WBParaSite" id="Pan_g21939.t1"/>
    </source>
</evidence>
<accession>A0A7E4ZWR4</accession>
<feature type="compositionally biased region" description="Basic and acidic residues" evidence="4">
    <location>
        <begin position="616"/>
        <end position="637"/>
    </location>
</feature>
<feature type="compositionally biased region" description="Polar residues" evidence="4">
    <location>
        <begin position="698"/>
        <end position="714"/>
    </location>
</feature>
<dbReference type="Pfam" id="PF05383">
    <property type="entry name" value="La"/>
    <property type="match status" value="1"/>
</dbReference>
<feature type="compositionally biased region" description="Low complexity" evidence="4">
    <location>
        <begin position="716"/>
        <end position="729"/>
    </location>
</feature>
<dbReference type="InterPro" id="IPR035979">
    <property type="entry name" value="RBD_domain_sf"/>
</dbReference>
<dbReference type="SUPFAM" id="SSF54928">
    <property type="entry name" value="RNA-binding domain, RBD"/>
    <property type="match status" value="1"/>
</dbReference>
<feature type="compositionally biased region" description="Basic and acidic residues" evidence="4">
    <location>
        <begin position="855"/>
        <end position="865"/>
    </location>
</feature>
<dbReference type="Proteomes" id="UP000492821">
    <property type="component" value="Unassembled WGS sequence"/>
</dbReference>
<dbReference type="Pfam" id="PF26088">
    <property type="entry name" value="RRM_LARP4"/>
    <property type="match status" value="1"/>
</dbReference>
<feature type="compositionally biased region" description="Low complexity" evidence="4">
    <location>
        <begin position="796"/>
        <end position="808"/>
    </location>
</feature>
<dbReference type="InterPro" id="IPR058699">
    <property type="entry name" value="RRM_LARP4/4B"/>
</dbReference>
<dbReference type="GO" id="GO:0010494">
    <property type="term" value="C:cytoplasmic stress granule"/>
    <property type="evidence" value="ECO:0007669"/>
    <property type="project" value="TreeGrafter"/>
</dbReference>